<evidence type="ECO:0000313" key="2">
    <source>
        <dbReference type="EMBL" id="WNY22888.1"/>
    </source>
</evidence>
<evidence type="ECO:0000259" key="1">
    <source>
        <dbReference type="PROSITE" id="PS00125"/>
    </source>
</evidence>
<dbReference type="GO" id="GO:0004722">
    <property type="term" value="F:protein serine/threonine phosphatase activity"/>
    <property type="evidence" value="ECO:0007669"/>
    <property type="project" value="TreeGrafter"/>
</dbReference>
<dbReference type="PROSITE" id="PS00125">
    <property type="entry name" value="SER_THR_PHOSPHATASE"/>
    <property type="match status" value="1"/>
</dbReference>
<dbReference type="GO" id="GO:0005737">
    <property type="term" value="C:cytoplasm"/>
    <property type="evidence" value="ECO:0007669"/>
    <property type="project" value="TreeGrafter"/>
</dbReference>
<dbReference type="KEGG" id="mehf:MmiHf6_01800"/>
<dbReference type="PANTHER" id="PTHR11668">
    <property type="entry name" value="SERINE/THREONINE PROTEIN PHOSPHATASE"/>
    <property type="match status" value="1"/>
</dbReference>
<dbReference type="InterPro" id="IPR004843">
    <property type="entry name" value="Calcineurin-like_PHP"/>
</dbReference>
<dbReference type="InterPro" id="IPR050341">
    <property type="entry name" value="PP1_catalytic_subunit"/>
</dbReference>
<dbReference type="GeneID" id="85194623"/>
<protein>
    <recommendedName>
        <fullName evidence="1">Serine/threonine specific protein phosphatases domain-containing protein</fullName>
    </recommendedName>
</protein>
<dbReference type="InterPro" id="IPR006186">
    <property type="entry name" value="Ser/Thr-sp_prot-phosphatase"/>
</dbReference>
<dbReference type="Pfam" id="PF00149">
    <property type="entry name" value="Metallophos"/>
    <property type="match status" value="1"/>
</dbReference>
<reference evidence="2 3" key="1">
    <citation type="submission" date="2023-07" db="EMBL/GenBank/DDBJ databases">
        <title>Closed genoem sequence of Methanomicrococcus sp. Hf6.</title>
        <authorList>
            <person name="Poehlein A."/>
            <person name="Protasov E."/>
            <person name="Platt K."/>
            <person name="Reeh H."/>
            <person name="Daniel R."/>
            <person name="Brune A."/>
        </authorList>
    </citation>
    <scope>NUCLEOTIDE SEQUENCE [LARGE SCALE GENOMIC DNA]</scope>
    <source>
        <strain evidence="2 3">Hf6</strain>
    </source>
</reference>
<organism evidence="2 3">
    <name type="scientific">Methanimicrococcus hongohii</name>
    <dbReference type="NCBI Taxonomy" id="3028295"/>
    <lineage>
        <taxon>Archaea</taxon>
        <taxon>Methanobacteriati</taxon>
        <taxon>Methanobacteriota</taxon>
        <taxon>Stenosarchaea group</taxon>
        <taxon>Methanomicrobia</taxon>
        <taxon>Methanosarcinales</taxon>
        <taxon>Methanosarcinaceae</taxon>
        <taxon>Methanimicrococcus</taxon>
    </lineage>
</organism>
<dbReference type="Proteomes" id="UP001302978">
    <property type="component" value="Chromosome"/>
</dbReference>
<dbReference type="AlphaFoldDB" id="A0AA96UZE7"/>
<dbReference type="SMART" id="SM00156">
    <property type="entry name" value="PP2Ac"/>
    <property type="match status" value="1"/>
</dbReference>
<sequence length="278" mass="31725">MSDQKEKDKLSENLKRIRPIFKKEDAVVSSSFKKTLIATDIHGDYHALEFVLKFAEMKKVDSYVFLGDYIDKGRYSVDVLNILFDMKCKDPNKTILLRGNHETRGLSPWLEFGEDLVNDPKLMDDSNAVFDEMPIAAVINNEIFCVHGCIAGFDNETLKSISKKDPKKYLWNDPGAENGVQPSPRGNGIYSIGPDLVKSFLKRNDLKVIIRGHTSHTEGVKCWHDNKLVSLYSGIHSDSPEIRAAVAIAKGDEIKFYYFRKTRMGFEWTDEKKKLKLK</sequence>
<name>A0AA96UZE7_9EURY</name>
<dbReference type="RefSeq" id="WP_316557864.1">
    <property type="nucleotide sequence ID" value="NZ_CP131059.1"/>
</dbReference>
<dbReference type="SUPFAM" id="SSF56300">
    <property type="entry name" value="Metallo-dependent phosphatases"/>
    <property type="match status" value="1"/>
</dbReference>
<accession>A0AA96UZE7</accession>
<feature type="domain" description="Serine/threonine specific protein phosphatases" evidence="1">
    <location>
        <begin position="97"/>
        <end position="102"/>
    </location>
</feature>
<dbReference type="CDD" id="cd00144">
    <property type="entry name" value="MPP_PPP_family"/>
    <property type="match status" value="1"/>
</dbReference>
<dbReference type="EMBL" id="CP131059">
    <property type="protein sequence ID" value="WNY22888.1"/>
    <property type="molecule type" value="Genomic_DNA"/>
</dbReference>
<dbReference type="PRINTS" id="PR00114">
    <property type="entry name" value="STPHPHTASE"/>
</dbReference>
<proteinExistence type="predicted"/>
<keyword evidence="3" id="KW-1185">Reference proteome</keyword>
<gene>
    <name evidence="2" type="ORF">MmiHf6_01800</name>
</gene>
<evidence type="ECO:0000313" key="3">
    <source>
        <dbReference type="Proteomes" id="UP001302978"/>
    </source>
</evidence>
<dbReference type="PANTHER" id="PTHR11668:SF496">
    <property type="entry name" value="SERINE_THREONINE-PROTEIN PHOSPHATASE"/>
    <property type="match status" value="1"/>
</dbReference>
<dbReference type="InterPro" id="IPR029052">
    <property type="entry name" value="Metallo-depent_PP-like"/>
</dbReference>
<dbReference type="Gene3D" id="3.60.21.10">
    <property type="match status" value="1"/>
</dbReference>